<feature type="domain" description="VWFA" evidence="1">
    <location>
        <begin position="31"/>
        <end position="196"/>
    </location>
</feature>
<protein>
    <recommendedName>
        <fullName evidence="1">VWFA domain-containing protein</fullName>
    </recommendedName>
</protein>
<keyword evidence="3" id="KW-1185">Reference proteome</keyword>
<evidence type="ECO:0000313" key="3">
    <source>
        <dbReference type="Proteomes" id="UP000244571"/>
    </source>
</evidence>
<dbReference type="KEGG" id="boz:DBV39_15815"/>
<sequence length="206" mass="22136">MKLNIGTLSHEEKQYYDAVWRMNSFSGLLGQQDIHYINHMEREPRRISVAKTAVSDLVRELPRDMSVGLVTARTCPRADVRGFFDMGFRNALLGQIQGLQPEGGTPLADAISRAGDMLDGRGRESTILVVTDGVESCNGDPCAVARRLAATKPHLKINVVDIGSSGGGTCLATATGGQVFTANSVSSLKLGIDRATQNVQVPAHCR</sequence>
<accession>A0A2R4XMC4</accession>
<evidence type="ECO:0000313" key="2">
    <source>
        <dbReference type="EMBL" id="AWB34950.1"/>
    </source>
</evidence>
<dbReference type="InterPro" id="IPR036465">
    <property type="entry name" value="vWFA_dom_sf"/>
</dbReference>
<gene>
    <name evidence="2" type="ORF">DBV39_15815</name>
</gene>
<dbReference type="SUPFAM" id="SSF53300">
    <property type="entry name" value="vWA-like"/>
    <property type="match status" value="1"/>
</dbReference>
<dbReference type="EMBL" id="CP028901">
    <property type="protein sequence ID" value="AWB34950.1"/>
    <property type="molecule type" value="Genomic_DNA"/>
</dbReference>
<dbReference type="Proteomes" id="UP000244571">
    <property type="component" value="Chromosome"/>
</dbReference>
<proteinExistence type="predicted"/>
<reference evidence="2 3" key="1">
    <citation type="submission" date="2018-04" db="EMBL/GenBank/DDBJ databases">
        <title>Bordetella sp. HZ20 isolated from seawater.</title>
        <authorList>
            <person name="Sun C."/>
        </authorList>
    </citation>
    <scope>NUCLEOTIDE SEQUENCE [LARGE SCALE GENOMIC DNA]</scope>
    <source>
        <strain evidence="2 3">HZ20</strain>
    </source>
</reference>
<evidence type="ECO:0000259" key="1">
    <source>
        <dbReference type="SMART" id="SM00327"/>
    </source>
</evidence>
<dbReference type="Pfam" id="PF13519">
    <property type="entry name" value="VWA_2"/>
    <property type="match status" value="1"/>
</dbReference>
<dbReference type="SMART" id="SM00327">
    <property type="entry name" value="VWA"/>
    <property type="match status" value="1"/>
</dbReference>
<dbReference type="InterPro" id="IPR002035">
    <property type="entry name" value="VWF_A"/>
</dbReference>
<dbReference type="AlphaFoldDB" id="A0A2R4XMC4"/>
<name>A0A2R4XMC4_9BURK</name>
<dbReference type="Gene3D" id="3.40.50.410">
    <property type="entry name" value="von Willebrand factor, type A domain"/>
    <property type="match status" value="1"/>
</dbReference>
<organism evidence="2 3">
    <name type="scientific">Orrella marina</name>
    <dbReference type="NCBI Taxonomy" id="2163011"/>
    <lineage>
        <taxon>Bacteria</taxon>
        <taxon>Pseudomonadati</taxon>
        <taxon>Pseudomonadota</taxon>
        <taxon>Betaproteobacteria</taxon>
        <taxon>Burkholderiales</taxon>
        <taxon>Alcaligenaceae</taxon>
        <taxon>Orrella</taxon>
    </lineage>
</organism>